<dbReference type="eggNOG" id="ENOG502Z7RS">
    <property type="taxonomic scope" value="Bacteria"/>
</dbReference>
<dbReference type="Pfam" id="PF11199">
    <property type="entry name" value="DUF2891"/>
    <property type="match status" value="1"/>
</dbReference>
<accession>A0A023BQ33</accession>
<evidence type="ECO:0000313" key="2">
    <source>
        <dbReference type="Proteomes" id="UP000023541"/>
    </source>
</evidence>
<dbReference type="STRING" id="1317122.ATO12_24910"/>
<dbReference type="InterPro" id="IPR021365">
    <property type="entry name" value="DUF2891"/>
</dbReference>
<dbReference type="PROSITE" id="PS51257">
    <property type="entry name" value="PROKAR_LIPOPROTEIN"/>
    <property type="match status" value="1"/>
</dbReference>
<comment type="caution">
    <text evidence="1">The sequence shown here is derived from an EMBL/GenBank/DDBJ whole genome shotgun (WGS) entry which is preliminary data.</text>
</comment>
<dbReference type="OrthoDB" id="9779797at2"/>
<dbReference type="EMBL" id="AQRA01000009">
    <property type="protein sequence ID" value="EZH72177.1"/>
    <property type="molecule type" value="Genomic_DNA"/>
</dbReference>
<reference evidence="1 2" key="1">
    <citation type="submission" date="2014-04" db="EMBL/GenBank/DDBJ databases">
        <title>Aquimarina sp. 22II-S11-z7 Genome Sequencing.</title>
        <authorList>
            <person name="Lai Q."/>
        </authorList>
    </citation>
    <scope>NUCLEOTIDE SEQUENCE [LARGE SCALE GENOMIC DNA]</scope>
    <source>
        <strain evidence="1 2">22II-S11-z7</strain>
    </source>
</reference>
<keyword evidence="2" id="KW-1185">Reference proteome</keyword>
<protein>
    <recommendedName>
        <fullName evidence="3">DUF2891 domain-containing protein</fullName>
    </recommendedName>
</protein>
<dbReference type="AlphaFoldDB" id="A0A023BQ33"/>
<evidence type="ECO:0008006" key="3">
    <source>
        <dbReference type="Google" id="ProtNLM"/>
    </source>
</evidence>
<evidence type="ECO:0000313" key="1">
    <source>
        <dbReference type="EMBL" id="EZH72177.1"/>
    </source>
</evidence>
<organism evidence="1 2">
    <name type="scientific">Aquimarina atlantica</name>
    <dbReference type="NCBI Taxonomy" id="1317122"/>
    <lineage>
        <taxon>Bacteria</taxon>
        <taxon>Pseudomonadati</taxon>
        <taxon>Bacteroidota</taxon>
        <taxon>Flavobacteriia</taxon>
        <taxon>Flavobacteriales</taxon>
        <taxon>Flavobacteriaceae</taxon>
        <taxon>Aquimarina</taxon>
    </lineage>
</organism>
<dbReference type="Proteomes" id="UP000023541">
    <property type="component" value="Unassembled WGS sequence"/>
</dbReference>
<sequence length="378" mass="43756">MYRIFFLISLLVVLGCNTNNDTSKQPSEDVKTEEQPLQENSIEEPLQLTLKQANTLVELPLACLQTEYPNKLGQTLGGKENIGEPHVLHPTFYGCFDWHSSVHGHWSLVKLLKTFPDLEKKEEAKTKLLQNMSKKNIEEEIKYFEGKHNKSYERTYGWAWLLKLAEELHTWDDPLARELEENLQPLTTLIVQRYIDFLPKLKYPIRVGEHTNTAFGLSFALDYANTLGDQKLKNSIETRAREFYTNDQGCPIGWEPSGYDFLSPCFEEIDVMRRVLNKEEFDRWISDFMPQLKVKNFTIKVGEVSDRTDGKLVHLDGLNFSRAWVLYGLAKQYKEYEHLFSVANTHVNYSLPNLVGDSYEGGHWLGSFAIYTLDVNTK</sequence>
<name>A0A023BQ33_9FLAO</name>
<dbReference type="RefSeq" id="WP_034245745.1">
    <property type="nucleotide sequence ID" value="NZ_AQRA01000009.1"/>
</dbReference>
<proteinExistence type="predicted"/>
<gene>
    <name evidence="1" type="ORF">ATO12_24910</name>
</gene>